<feature type="transmembrane region" description="Helical" evidence="1">
    <location>
        <begin position="159"/>
        <end position="182"/>
    </location>
</feature>
<protein>
    <submittedName>
        <fullName evidence="2">Uncharacterized protein</fullName>
    </submittedName>
</protein>
<evidence type="ECO:0000313" key="2">
    <source>
        <dbReference type="EMBL" id="QID06325.1"/>
    </source>
</evidence>
<keyword evidence="1" id="KW-0472">Membrane</keyword>
<dbReference type="EMBL" id="MN175499">
    <property type="protein sequence ID" value="QID06325.1"/>
    <property type="molecule type" value="Genomic_DNA"/>
</dbReference>
<proteinExistence type="predicted"/>
<evidence type="ECO:0000256" key="1">
    <source>
        <dbReference type="SAM" id="Phobius"/>
    </source>
</evidence>
<sequence>MYYTLTYDLNLLKNAEEIKIFSLDNICNIFFSEKYLVEIIPNSKIITKNSDLIVKSFSCGTIRYLYDLDTLKFFAKNGVMDIIYSCQYVSYSFSDIGLDLIDYLIDYWLVVKPCNLMKYNFINYLKIYYKDTIIGQLSKYSIPLDFIETKINNLSEIEYAFIFTILAYSNIFIANSSFLILLDKFKNIVNINYLLDLLIILFMNKKISVIKYLIIEDNEIFNLNVVLKIVLLECNLDIIKHFNEIGIEFPIIDEELIDVIIEKNSNSFYFCQLDKFKKICPYFLNMKITLQAKSKIFDFMLQYSNSSMLSIIKNSDLDIIKKTEFDISCDDYLVIKTAIRYNHNDIAKYLIEMVNEQLNDKILKIFFDESIIYNLEMVIYFIKYYSIYPNIKDLSYVLRSFNFNDIKILNEYIFLIQISELSENDLNYLLKKAKKYYANKPLIDYFINIGATY</sequence>
<reference evidence="2" key="1">
    <citation type="submission" date="2019-07" db="EMBL/GenBank/DDBJ databases">
        <title>The discovery of a new lineage B mimivirus raises questions about particles surface fibrils.</title>
        <authorList>
            <person name="Silva L.K.S."/>
            <person name="Rodrigues R.A.L."/>
            <person name="Andrade A.C.S.P."/>
            <person name="Hikida H."/>
            <person name="Andreani J."/>
            <person name="Levasseur A."/>
            <person name="La Scola B."/>
            <person name="Abrahao J.S."/>
        </authorList>
    </citation>
    <scope>NUCLEOTIDE SEQUENCE</scope>
    <source>
        <strain evidence="2">B60</strain>
    </source>
</reference>
<organism evidence="2">
    <name type="scientific">Borely moumouvirus</name>
    <dbReference type="NCBI Taxonomy" id="2712067"/>
    <lineage>
        <taxon>Viruses</taxon>
        <taxon>Varidnaviria</taxon>
        <taxon>Bamfordvirae</taxon>
        <taxon>Nucleocytoviricota</taxon>
        <taxon>Megaviricetes</taxon>
        <taxon>Imitervirales</taxon>
        <taxon>Mimiviridae</taxon>
        <taxon>Megamimivirinae</taxon>
        <taxon>Moumouvirus</taxon>
    </lineage>
</organism>
<accession>A0A6G6ABV1</accession>
<keyword evidence="1" id="KW-0812">Transmembrane</keyword>
<name>A0A6G6ABV1_9VIRU</name>
<keyword evidence="1" id="KW-1133">Transmembrane helix</keyword>